<organism evidence="1 2">
    <name type="scientific">Lasiosphaeria ovina</name>
    <dbReference type="NCBI Taxonomy" id="92902"/>
    <lineage>
        <taxon>Eukaryota</taxon>
        <taxon>Fungi</taxon>
        <taxon>Dikarya</taxon>
        <taxon>Ascomycota</taxon>
        <taxon>Pezizomycotina</taxon>
        <taxon>Sordariomycetes</taxon>
        <taxon>Sordariomycetidae</taxon>
        <taxon>Sordariales</taxon>
        <taxon>Lasiosphaeriaceae</taxon>
        <taxon>Lasiosphaeria</taxon>
    </lineage>
</organism>
<name>A0AAE0TU92_9PEZI</name>
<dbReference type="EMBL" id="JAULSN010000002">
    <property type="protein sequence ID" value="KAK3380110.1"/>
    <property type="molecule type" value="Genomic_DNA"/>
</dbReference>
<reference evidence="1" key="2">
    <citation type="submission" date="2023-06" db="EMBL/GenBank/DDBJ databases">
        <authorList>
            <consortium name="Lawrence Berkeley National Laboratory"/>
            <person name="Haridas S."/>
            <person name="Hensen N."/>
            <person name="Bonometti L."/>
            <person name="Westerberg I."/>
            <person name="Brannstrom I.O."/>
            <person name="Guillou S."/>
            <person name="Cros-Aarteil S."/>
            <person name="Calhoun S."/>
            <person name="Kuo A."/>
            <person name="Mondo S."/>
            <person name="Pangilinan J."/>
            <person name="Riley R."/>
            <person name="Labutti K."/>
            <person name="Andreopoulos B."/>
            <person name="Lipzen A."/>
            <person name="Chen C."/>
            <person name="Yanf M."/>
            <person name="Daum C."/>
            <person name="Ng V."/>
            <person name="Clum A."/>
            <person name="Steindorff A."/>
            <person name="Ohm R."/>
            <person name="Martin F."/>
            <person name="Silar P."/>
            <person name="Natvig D."/>
            <person name="Lalanne C."/>
            <person name="Gautier V."/>
            <person name="Ament-Velasquez S.L."/>
            <person name="Kruys A."/>
            <person name="Hutchinson M.I."/>
            <person name="Powell A.J."/>
            <person name="Barry K."/>
            <person name="Miller A.N."/>
            <person name="Grigoriev I.V."/>
            <person name="Debuchy R."/>
            <person name="Gladieux P."/>
            <person name="Thoren M.H."/>
            <person name="Johannesson H."/>
        </authorList>
    </citation>
    <scope>NUCLEOTIDE SEQUENCE</scope>
    <source>
        <strain evidence="1">CBS 958.72</strain>
    </source>
</reference>
<keyword evidence="2" id="KW-1185">Reference proteome</keyword>
<comment type="caution">
    <text evidence="1">The sequence shown here is derived from an EMBL/GenBank/DDBJ whole genome shotgun (WGS) entry which is preliminary data.</text>
</comment>
<evidence type="ECO:0000313" key="2">
    <source>
        <dbReference type="Proteomes" id="UP001287356"/>
    </source>
</evidence>
<reference evidence="1" key="1">
    <citation type="journal article" date="2023" name="Mol. Phylogenet. Evol.">
        <title>Genome-scale phylogeny and comparative genomics of the fungal order Sordariales.</title>
        <authorList>
            <person name="Hensen N."/>
            <person name="Bonometti L."/>
            <person name="Westerberg I."/>
            <person name="Brannstrom I.O."/>
            <person name="Guillou S."/>
            <person name="Cros-Aarteil S."/>
            <person name="Calhoun S."/>
            <person name="Haridas S."/>
            <person name="Kuo A."/>
            <person name="Mondo S."/>
            <person name="Pangilinan J."/>
            <person name="Riley R."/>
            <person name="LaButti K."/>
            <person name="Andreopoulos B."/>
            <person name="Lipzen A."/>
            <person name="Chen C."/>
            <person name="Yan M."/>
            <person name="Daum C."/>
            <person name="Ng V."/>
            <person name="Clum A."/>
            <person name="Steindorff A."/>
            <person name="Ohm R.A."/>
            <person name="Martin F."/>
            <person name="Silar P."/>
            <person name="Natvig D.O."/>
            <person name="Lalanne C."/>
            <person name="Gautier V."/>
            <person name="Ament-Velasquez S.L."/>
            <person name="Kruys A."/>
            <person name="Hutchinson M.I."/>
            <person name="Powell A.J."/>
            <person name="Barry K."/>
            <person name="Miller A.N."/>
            <person name="Grigoriev I.V."/>
            <person name="Debuchy R."/>
            <person name="Gladieux P."/>
            <person name="Hiltunen Thoren M."/>
            <person name="Johannesson H."/>
        </authorList>
    </citation>
    <scope>NUCLEOTIDE SEQUENCE</scope>
    <source>
        <strain evidence="1">CBS 958.72</strain>
    </source>
</reference>
<sequence length="86" mass="9905">MKLLVYLRFGFSPPSVSASSASLGEDPLTQHWPVRRDIVRLFSILRRRARRKILVGRDRPRQLMPCAQERAVHLCSACLRPWLAGH</sequence>
<proteinExistence type="predicted"/>
<evidence type="ECO:0000313" key="1">
    <source>
        <dbReference type="EMBL" id="KAK3380110.1"/>
    </source>
</evidence>
<dbReference type="AlphaFoldDB" id="A0AAE0TU92"/>
<dbReference type="Proteomes" id="UP001287356">
    <property type="component" value="Unassembled WGS sequence"/>
</dbReference>
<protein>
    <submittedName>
        <fullName evidence="1">Uncharacterized protein</fullName>
    </submittedName>
</protein>
<gene>
    <name evidence="1" type="ORF">B0T24DRAFT_183036</name>
</gene>
<accession>A0AAE0TU92</accession>